<dbReference type="STRING" id="1445577.A0A010S1E6"/>
<protein>
    <recommendedName>
        <fullName evidence="3">F-box domain-containing protein</fullName>
    </recommendedName>
</protein>
<dbReference type="HOGENOM" id="CLU_581399_0_0_1"/>
<comment type="caution">
    <text evidence="1">The sequence shown here is derived from an EMBL/GenBank/DDBJ whole genome shotgun (WGS) entry which is preliminary data.</text>
</comment>
<dbReference type="Proteomes" id="UP000020467">
    <property type="component" value="Unassembled WGS sequence"/>
</dbReference>
<dbReference type="Gene3D" id="3.80.10.10">
    <property type="entry name" value="Ribonuclease Inhibitor"/>
    <property type="match status" value="1"/>
</dbReference>
<dbReference type="KEGG" id="cfj:CFIO01_02739"/>
<dbReference type="InterPro" id="IPR036047">
    <property type="entry name" value="F-box-like_dom_sf"/>
</dbReference>
<evidence type="ECO:0000313" key="2">
    <source>
        <dbReference type="Proteomes" id="UP000020467"/>
    </source>
</evidence>
<dbReference type="OrthoDB" id="4834318at2759"/>
<sequence>MTTCTTLEDLPAEILSQICVRLKENDGSDILGLSLTSRRFRVITIPHIFGRLSFVTPPFSNVVDENPTDSRIGLLRTIITNSKIAFEVKEIEGLLGGRCPVAREDLDIIIRATNDFGIIPPGGLARILKQWQNFETLPDMQFGLNRGIYKALSNFMTEMLIAHTPNLRGLEYNVHGCSSAFQTLEEAIRTHFRVPLLPNLVDAYIELNGSADLVQTLAEAAPALDSLWLSSVWGLQSGLHFNSVRVLILTKVDLTAVELKTLLSGFPGLKKFWFTSSHCSMRIGSTSQLCRPQEVVDALYALNLGITELTLRFNSWDCNEPSQDSHTPLPGLLTSIQGLDKLEDLDFDGMCFWGRSDFLYGSQTYDAVKVQALARLLPRSLKKLTLTDLKNGPYYEDLEALRERISEILPELGVLQCGLRHGKVLPQDKVQYLMERFAAQGVKFQDSSSIHSGADEDN</sequence>
<name>A0A010S1E6_9PEZI</name>
<keyword evidence="2" id="KW-1185">Reference proteome</keyword>
<dbReference type="SUPFAM" id="SSF81383">
    <property type="entry name" value="F-box domain"/>
    <property type="match status" value="1"/>
</dbReference>
<accession>A0A010S1E6</accession>
<dbReference type="InterPro" id="IPR032675">
    <property type="entry name" value="LRR_dom_sf"/>
</dbReference>
<evidence type="ECO:0000313" key="1">
    <source>
        <dbReference type="EMBL" id="EXF84424.1"/>
    </source>
</evidence>
<reference evidence="1 2" key="1">
    <citation type="submission" date="2014-02" db="EMBL/GenBank/DDBJ databases">
        <title>The genome sequence of Colletotrichum fioriniae PJ7.</title>
        <authorList>
            <person name="Baroncelli R."/>
            <person name="Thon M.R."/>
        </authorList>
    </citation>
    <scope>NUCLEOTIDE SEQUENCE [LARGE SCALE GENOMIC DNA]</scope>
    <source>
        <strain evidence="1 2">PJ7</strain>
    </source>
</reference>
<dbReference type="EMBL" id="JARH01000168">
    <property type="protein sequence ID" value="EXF84424.1"/>
    <property type="molecule type" value="Genomic_DNA"/>
</dbReference>
<evidence type="ECO:0008006" key="3">
    <source>
        <dbReference type="Google" id="ProtNLM"/>
    </source>
</evidence>
<dbReference type="AlphaFoldDB" id="A0A010S1E6"/>
<organism evidence="1 2">
    <name type="scientific">Colletotrichum fioriniae PJ7</name>
    <dbReference type="NCBI Taxonomy" id="1445577"/>
    <lineage>
        <taxon>Eukaryota</taxon>
        <taxon>Fungi</taxon>
        <taxon>Dikarya</taxon>
        <taxon>Ascomycota</taxon>
        <taxon>Pezizomycotina</taxon>
        <taxon>Sordariomycetes</taxon>
        <taxon>Hypocreomycetidae</taxon>
        <taxon>Glomerellales</taxon>
        <taxon>Glomerellaceae</taxon>
        <taxon>Colletotrichum</taxon>
        <taxon>Colletotrichum acutatum species complex</taxon>
    </lineage>
</organism>
<proteinExistence type="predicted"/>
<dbReference type="eggNOG" id="ENOG502RQYQ">
    <property type="taxonomic scope" value="Eukaryota"/>
</dbReference>
<gene>
    <name evidence="1" type="ORF">CFIO01_02739</name>
</gene>